<dbReference type="InterPro" id="IPR000014">
    <property type="entry name" value="PAS"/>
</dbReference>
<dbReference type="SMART" id="SM00388">
    <property type="entry name" value="HisKA"/>
    <property type="match status" value="1"/>
</dbReference>
<evidence type="ECO:0000256" key="4">
    <source>
        <dbReference type="ARBA" id="ARBA00022679"/>
    </source>
</evidence>
<evidence type="ECO:0000259" key="10">
    <source>
        <dbReference type="PROSITE" id="PS50110"/>
    </source>
</evidence>
<feature type="domain" description="Histidine kinase" evidence="9">
    <location>
        <begin position="604"/>
        <end position="823"/>
    </location>
</feature>
<dbReference type="NCBIfam" id="TIGR00229">
    <property type="entry name" value="sensory_box"/>
    <property type="match status" value="1"/>
</dbReference>
<dbReference type="InterPro" id="IPR003594">
    <property type="entry name" value="HATPase_dom"/>
</dbReference>
<dbReference type="Gene3D" id="3.30.565.10">
    <property type="entry name" value="Histidine kinase-like ATPase, C-terminal domain"/>
    <property type="match status" value="1"/>
</dbReference>
<dbReference type="EC" id="2.7.13.3" evidence="2"/>
<feature type="modified residue" description="4-aspartylphosphate" evidence="6">
    <location>
        <position position="899"/>
    </location>
</feature>
<dbReference type="PRINTS" id="PR00344">
    <property type="entry name" value="BCTRLSENSOR"/>
</dbReference>
<protein>
    <recommendedName>
        <fullName evidence="2">histidine kinase</fullName>
        <ecNumber evidence="2">2.7.13.3</ecNumber>
    </recommendedName>
</protein>
<dbReference type="SUPFAM" id="SSF55874">
    <property type="entry name" value="ATPase domain of HSP90 chaperone/DNA topoisomerase II/histidine kinase"/>
    <property type="match status" value="1"/>
</dbReference>
<evidence type="ECO:0000256" key="1">
    <source>
        <dbReference type="ARBA" id="ARBA00000085"/>
    </source>
</evidence>
<dbReference type="InterPro" id="IPR036097">
    <property type="entry name" value="HisK_dim/P_sf"/>
</dbReference>
<keyword evidence="4" id="KW-0808">Transferase</keyword>
<evidence type="ECO:0000256" key="6">
    <source>
        <dbReference type="PROSITE-ProRule" id="PRU00169"/>
    </source>
</evidence>
<evidence type="ECO:0000313" key="11">
    <source>
        <dbReference type="EMBL" id="PLX18907.1"/>
    </source>
</evidence>
<dbReference type="Gene3D" id="1.10.287.130">
    <property type="match status" value="1"/>
</dbReference>
<dbReference type="CDD" id="cd00082">
    <property type="entry name" value="HisKA"/>
    <property type="match status" value="1"/>
</dbReference>
<dbReference type="InterPro" id="IPR004010">
    <property type="entry name" value="Double_Cache_2"/>
</dbReference>
<dbReference type="SUPFAM" id="SSF55785">
    <property type="entry name" value="PYP-like sensor domain (PAS domain)"/>
    <property type="match status" value="1"/>
</dbReference>
<keyword evidence="8" id="KW-0472">Membrane</keyword>
<comment type="catalytic activity">
    <reaction evidence="1">
        <text>ATP + protein L-histidine = ADP + protein N-phospho-L-histidine.</text>
        <dbReference type="EC" id="2.7.13.3"/>
    </reaction>
</comment>
<dbReference type="InterPro" id="IPR013655">
    <property type="entry name" value="PAS_fold_3"/>
</dbReference>
<dbReference type="Pfam" id="PF08269">
    <property type="entry name" value="dCache_2"/>
    <property type="match status" value="1"/>
</dbReference>
<name>A0A2N5ZJM7_MUIH1</name>
<dbReference type="InterPro" id="IPR036890">
    <property type="entry name" value="HATPase_C_sf"/>
</dbReference>
<keyword evidence="7" id="KW-0175">Coiled coil</keyword>
<dbReference type="Pfam" id="PF00512">
    <property type="entry name" value="HisKA"/>
    <property type="match status" value="1"/>
</dbReference>
<sequence length="969" mass="112578">MKLKKSLENQILINSFLISIFSIILLSYIWIDSETKLYTQKMEKSISNSIKERKQKLAFDLSVIKELLFTDEYEDEQLLKRQLKKSVDESYTTINNIYKDHNDSLKKEKLKDLILSAVKQKASIKGRAYLFIIEYGTKKSMLPTPYDAGDYYKNNFEDLPLAVKNNIENFANETRINGSAFGEYNWFKPGAEKKLFYKKVSYGRYFKPFNWIVGAGDYVEDIKKELKSDVLEFLTKLSFKKDTYFFIIDGHGKPVFYKDHLLTKKNPSIEIPKEFYTDIPSEDVSFSNFDKDLKHSKYSLLAKTETNKWDWTIYLGSSGKDLKQQVEREKAFYQKQIKASKLKIFFMSSFLLFIAFLMTKYFSGKIYRIMLLFSDFFKKASENMVQIDTDKVEYEELKNLATSANEMVRERAMAESKLLNYREHLEELVAKRTADLERLNQELLTEIDQRNKSDKLRIESEHNFRLLSESSLLGIMISNNKKIFFTNNALEKDIEVSRDYFTDSPAEEFFSYIHPQDQEKYIDEYKNALKHEEQASRFSFRMTTQSGNIIWLEQICRKIKYNGNEVLLSLMVNISKQKQVEAQLLEAKNRAEKANMLKSEFLANMSHEIRTPMTSMMGFGNLLKKTPLDKKQMGFVDRIIKSSNSLLILINDIIDLSKIEAGQLEIVNSRIDLRDMLDELQITFRKEIDDISDSVETIINRPKPGEFILNSDPVRLKQVLANILSNSLKFTEKGSIELNYSVDENKKLYITIEDTGVGIPKEKQKIVFNKFTQVDSSFTRKYGGTGLGLTIVKKLLENMDGNIKIDSEPSKGTKVTITIPIKEINKPNKIEEDGKKEVINKKEHTILVSDDAEENTILLKEILRDEGYNIILTKNGREALDTFKKDHNSEKKITLVMLDIKMPIMNGYECLEEIRKIDSDIPAIAITAHVQSSERKNIFESGFNQYISKPLNIDFLLDSIRKLLFKTKE</sequence>
<dbReference type="FunFam" id="3.30.565.10:FF:000010">
    <property type="entry name" value="Sensor histidine kinase RcsC"/>
    <property type="match status" value="1"/>
</dbReference>
<dbReference type="EMBL" id="PKTG01000046">
    <property type="protein sequence ID" value="PLX18907.1"/>
    <property type="molecule type" value="Genomic_DNA"/>
</dbReference>
<dbReference type="SUPFAM" id="SSF52172">
    <property type="entry name" value="CheY-like"/>
    <property type="match status" value="1"/>
</dbReference>
<comment type="caution">
    <text evidence="11">The sequence shown here is derived from an EMBL/GenBank/DDBJ whole genome shotgun (WGS) entry which is preliminary data.</text>
</comment>
<keyword evidence="3 6" id="KW-0597">Phosphoprotein</keyword>
<reference evidence="11 12" key="1">
    <citation type="submission" date="2017-11" db="EMBL/GenBank/DDBJ databases">
        <title>Genome-resolved metagenomics identifies genetic mobility, metabolic interactions, and unexpected diversity in perchlorate-reducing communities.</title>
        <authorList>
            <person name="Barnum T.P."/>
            <person name="Figueroa I.A."/>
            <person name="Carlstrom C.I."/>
            <person name="Lucas L.N."/>
            <person name="Engelbrektson A.L."/>
            <person name="Coates J.D."/>
        </authorList>
    </citation>
    <scope>NUCLEOTIDE SEQUENCE [LARGE SCALE GENOMIC DNA]</scope>
    <source>
        <strain evidence="11">BM706</strain>
    </source>
</reference>
<dbReference type="GO" id="GO:0005886">
    <property type="term" value="C:plasma membrane"/>
    <property type="evidence" value="ECO:0007669"/>
    <property type="project" value="TreeGrafter"/>
</dbReference>
<keyword evidence="8" id="KW-0812">Transmembrane</keyword>
<dbReference type="SMART" id="SM00387">
    <property type="entry name" value="HATPase_c"/>
    <property type="match status" value="1"/>
</dbReference>
<feature type="transmembrane region" description="Helical" evidence="8">
    <location>
        <begin position="12"/>
        <end position="31"/>
    </location>
</feature>
<dbReference type="GO" id="GO:0009927">
    <property type="term" value="F:histidine phosphotransfer kinase activity"/>
    <property type="evidence" value="ECO:0007669"/>
    <property type="project" value="TreeGrafter"/>
</dbReference>
<dbReference type="CDD" id="cd16922">
    <property type="entry name" value="HATPase_EvgS-ArcB-TorS-like"/>
    <property type="match status" value="1"/>
</dbReference>
<dbReference type="InterPro" id="IPR003661">
    <property type="entry name" value="HisK_dim/P_dom"/>
</dbReference>
<accession>A0A2N5ZJM7</accession>
<evidence type="ECO:0000256" key="5">
    <source>
        <dbReference type="ARBA" id="ARBA00022777"/>
    </source>
</evidence>
<dbReference type="PROSITE" id="PS50110">
    <property type="entry name" value="RESPONSE_REGULATORY"/>
    <property type="match status" value="1"/>
</dbReference>
<evidence type="ECO:0000256" key="2">
    <source>
        <dbReference type="ARBA" id="ARBA00012438"/>
    </source>
</evidence>
<dbReference type="Gene3D" id="3.30.450.20">
    <property type="entry name" value="PAS domain"/>
    <property type="match status" value="2"/>
</dbReference>
<feature type="coiled-coil region" evidence="7">
    <location>
        <begin position="411"/>
        <end position="442"/>
    </location>
</feature>
<dbReference type="Pfam" id="PF00072">
    <property type="entry name" value="Response_reg"/>
    <property type="match status" value="1"/>
</dbReference>
<dbReference type="Pfam" id="PF02518">
    <property type="entry name" value="HATPase_c"/>
    <property type="match status" value="1"/>
</dbReference>
<evidence type="ECO:0000256" key="8">
    <source>
        <dbReference type="SAM" id="Phobius"/>
    </source>
</evidence>
<dbReference type="PANTHER" id="PTHR43047:SF72">
    <property type="entry name" value="OSMOSENSING HISTIDINE PROTEIN KINASE SLN1"/>
    <property type="match status" value="1"/>
</dbReference>
<evidence type="ECO:0000313" key="12">
    <source>
        <dbReference type="Proteomes" id="UP000234857"/>
    </source>
</evidence>
<proteinExistence type="predicted"/>
<evidence type="ECO:0000256" key="3">
    <source>
        <dbReference type="ARBA" id="ARBA00022553"/>
    </source>
</evidence>
<dbReference type="AlphaFoldDB" id="A0A2N5ZJM7"/>
<dbReference type="Pfam" id="PF08447">
    <property type="entry name" value="PAS_3"/>
    <property type="match status" value="1"/>
</dbReference>
<dbReference type="SMART" id="SM00448">
    <property type="entry name" value="REC"/>
    <property type="match status" value="1"/>
</dbReference>
<dbReference type="PANTHER" id="PTHR43047">
    <property type="entry name" value="TWO-COMPONENT HISTIDINE PROTEIN KINASE"/>
    <property type="match status" value="1"/>
</dbReference>
<dbReference type="SUPFAM" id="SSF47384">
    <property type="entry name" value="Homodimeric domain of signal transducing histidine kinase"/>
    <property type="match status" value="1"/>
</dbReference>
<dbReference type="InterPro" id="IPR005467">
    <property type="entry name" value="His_kinase_dom"/>
</dbReference>
<dbReference type="Gene3D" id="3.40.50.2300">
    <property type="match status" value="1"/>
</dbReference>
<keyword evidence="8" id="KW-1133">Transmembrane helix</keyword>
<organism evidence="11 12">
    <name type="scientific">Muiribacterium halophilum</name>
    <dbReference type="NCBI Taxonomy" id="2053465"/>
    <lineage>
        <taxon>Bacteria</taxon>
        <taxon>Candidatus Muiribacteriota</taxon>
        <taxon>Candidatus Muiribacteriia</taxon>
        <taxon>Candidatus Muiribacteriales</taxon>
        <taxon>Candidatus Muiribacteriaceae</taxon>
        <taxon>Candidatus Muiribacterium</taxon>
    </lineage>
</organism>
<evidence type="ECO:0000259" key="9">
    <source>
        <dbReference type="PROSITE" id="PS50109"/>
    </source>
</evidence>
<gene>
    <name evidence="11" type="ORF">C0601_03395</name>
</gene>
<dbReference type="CDD" id="cd17546">
    <property type="entry name" value="REC_hyHK_CKI1_RcsC-like"/>
    <property type="match status" value="1"/>
</dbReference>
<dbReference type="PROSITE" id="PS50109">
    <property type="entry name" value="HIS_KIN"/>
    <property type="match status" value="1"/>
</dbReference>
<dbReference type="CDD" id="cd00130">
    <property type="entry name" value="PAS"/>
    <property type="match status" value="1"/>
</dbReference>
<dbReference type="InterPro" id="IPR004358">
    <property type="entry name" value="Sig_transdc_His_kin-like_C"/>
</dbReference>
<feature type="domain" description="Response regulatory" evidence="10">
    <location>
        <begin position="845"/>
        <end position="964"/>
    </location>
</feature>
<keyword evidence="5" id="KW-0418">Kinase</keyword>
<dbReference type="Proteomes" id="UP000234857">
    <property type="component" value="Unassembled WGS sequence"/>
</dbReference>
<dbReference type="GO" id="GO:0000155">
    <property type="term" value="F:phosphorelay sensor kinase activity"/>
    <property type="evidence" value="ECO:0007669"/>
    <property type="project" value="InterPro"/>
</dbReference>
<dbReference type="InterPro" id="IPR011006">
    <property type="entry name" value="CheY-like_superfamily"/>
</dbReference>
<feature type="transmembrane region" description="Helical" evidence="8">
    <location>
        <begin position="344"/>
        <end position="362"/>
    </location>
</feature>
<dbReference type="InterPro" id="IPR001789">
    <property type="entry name" value="Sig_transdc_resp-reg_receiver"/>
</dbReference>
<evidence type="ECO:0000256" key="7">
    <source>
        <dbReference type="SAM" id="Coils"/>
    </source>
</evidence>
<dbReference type="InterPro" id="IPR035965">
    <property type="entry name" value="PAS-like_dom_sf"/>
</dbReference>